<dbReference type="eggNOG" id="COG3607">
    <property type="taxonomic scope" value="Bacteria"/>
</dbReference>
<evidence type="ECO:0000313" key="2">
    <source>
        <dbReference type="EMBL" id="ETF03542.1"/>
    </source>
</evidence>
<dbReference type="EMBL" id="AYXT01000008">
    <property type="protein sequence ID" value="ETF03542.1"/>
    <property type="molecule type" value="Genomic_DNA"/>
</dbReference>
<dbReference type="PROSITE" id="PS51819">
    <property type="entry name" value="VOC"/>
    <property type="match status" value="1"/>
</dbReference>
<reference evidence="2 3" key="1">
    <citation type="journal article" date="2014" name="Genome Announc.">
        <title>Draft Genome Sequence of Advenella kashmirensis Strain W13003, a Polycyclic Aromatic Hydrocarbon-Degrading Bacterium.</title>
        <authorList>
            <person name="Wang X."/>
            <person name="Jin D."/>
            <person name="Zhou L."/>
            <person name="Wu L."/>
            <person name="An W."/>
            <person name="Zhao L."/>
        </authorList>
    </citation>
    <scope>NUCLEOTIDE SEQUENCE [LARGE SCALE GENOMIC DNA]</scope>
    <source>
        <strain evidence="2 3">W13003</strain>
    </source>
</reference>
<dbReference type="PATRIC" id="fig|1424334.3.peg.1189"/>
<evidence type="ECO:0000313" key="3">
    <source>
        <dbReference type="Proteomes" id="UP000018733"/>
    </source>
</evidence>
<dbReference type="Proteomes" id="UP000018733">
    <property type="component" value="Unassembled WGS sequence"/>
</dbReference>
<comment type="caution">
    <text evidence="2">The sequence shown here is derived from an EMBL/GenBank/DDBJ whole genome shotgun (WGS) entry which is preliminary data.</text>
</comment>
<sequence length="143" mass="15978">MLFVNLPVNSVDTTKAFFSGLGFTFNTMFCDEKSLCMEVNPMASVMFLERKRFADFTPKTVADAHKSSEVLMCISRESRAAVDELTQRALSLGATEAREPQEHGFMYGRSINDPDGHIWEIIWMDMAQFPGNEAAGKGEEKPA</sequence>
<accession>V8QV97</accession>
<proteinExistence type="predicted"/>
<organism evidence="2 3">
    <name type="scientific">Advenella kashmirensis W13003</name>
    <dbReference type="NCBI Taxonomy" id="1424334"/>
    <lineage>
        <taxon>Bacteria</taxon>
        <taxon>Pseudomonadati</taxon>
        <taxon>Pseudomonadota</taxon>
        <taxon>Betaproteobacteria</taxon>
        <taxon>Burkholderiales</taxon>
        <taxon>Alcaligenaceae</taxon>
    </lineage>
</organism>
<dbReference type="PANTHER" id="PTHR36503:SF2">
    <property type="entry name" value="BLR2408 PROTEIN"/>
    <property type="match status" value="1"/>
</dbReference>
<dbReference type="Pfam" id="PF00903">
    <property type="entry name" value="Glyoxalase"/>
    <property type="match status" value="1"/>
</dbReference>
<dbReference type="PANTHER" id="PTHR36503">
    <property type="entry name" value="BLR2520 PROTEIN"/>
    <property type="match status" value="1"/>
</dbReference>
<dbReference type="STRING" id="1424334.W822_05960"/>
<dbReference type="InterPro" id="IPR037523">
    <property type="entry name" value="VOC_core"/>
</dbReference>
<dbReference type="AlphaFoldDB" id="V8QV97"/>
<keyword evidence="3" id="KW-1185">Reference proteome</keyword>
<dbReference type="SUPFAM" id="SSF54593">
    <property type="entry name" value="Glyoxalase/Bleomycin resistance protein/Dihydroxybiphenyl dioxygenase"/>
    <property type="match status" value="1"/>
</dbReference>
<dbReference type="HOGENOM" id="CLU_046006_21_0_4"/>
<protein>
    <submittedName>
        <fullName evidence="2">Glyoxalase</fullName>
    </submittedName>
</protein>
<dbReference type="Gene3D" id="3.10.180.10">
    <property type="entry name" value="2,3-Dihydroxybiphenyl 1,2-Dioxygenase, domain 1"/>
    <property type="match status" value="1"/>
</dbReference>
<name>V8QV97_9BURK</name>
<gene>
    <name evidence="2" type="ORF">W822_05960</name>
</gene>
<dbReference type="InterPro" id="IPR029068">
    <property type="entry name" value="Glyas_Bleomycin-R_OHBP_Dase"/>
</dbReference>
<feature type="domain" description="VOC" evidence="1">
    <location>
        <begin position="1"/>
        <end position="124"/>
    </location>
</feature>
<dbReference type="InterPro" id="IPR004360">
    <property type="entry name" value="Glyas_Fos-R_dOase_dom"/>
</dbReference>
<evidence type="ECO:0000259" key="1">
    <source>
        <dbReference type="PROSITE" id="PS51819"/>
    </source>
</evidence>